<accession>A0A443IQV7</accession>
<reference evidence="1 2" key="1">
    <citation type="submission" date="2019-01" db="EMBL/GenBank/DDBJ databases">
        <title>Sinorhodobacter populi sp. nov. isolated from the symptomatic bark tissue of Populus euramericana canker.</title>
        <authorList>
            <person name="Xu G."/>
        </authorList>
    </citation>
    <scope>NUCLEOTIDE SEQUENCE [LARGE SCALE GENOMIC DNA]</scope>
    <source>
        <strain evidence="1 2">2D-5</strain>
    </source>
</reference>
<dbReference type="Proteomes" id="UP000285710">
    <property type="component" value="Unassembled WGS sequence"/>
</dbReference>
<proteinExistence type="predicted"/>
<sequence>MAFLQVQVAGPVIAPSGLPPHAAKIEFRLRSYVAADDTLAVPQLVTANVIGGAINATLIGSPEGVVYDVDYVALLAGHQRRIPMRHIVIDGSGPFSLADLVEQTVRIPSRVKSETSIKRGDTLSLGMIWVGDFDQRLDHTGVDIAASLLGPDGVLRALTVTKLTPATDGEVEITMTAAETAALPLGPHQIDIKFSTISRVSRTMTGTITVLQEITP</sequence>
<comment type="caution">
    <text evidence="1">The sequence shown here is derived from an EMBL/GenBank/DDBJ whole genome shotgun (WGS) entry which is preliminary data.</text>
</comment>
<protein>
    <submittedName>
        <fullName evidence="1">Uncharacterized protein</fullName>
    </submittedName>
</protein>
<gene>
    <name evidence="1" type="ORF">D2T33_15675</name>
</gene>
<evidence type="ECO:0000313" key="2">
    <source>
        <dbReference type="Proteomes" id="UP000285710"/>
    </source>
</evidence>
<reference evidence="1 2" key="2">
    <citation type="submission" date="2019-01" db="EMBL/GenBank/DDBJ databases">
        <authorList>
            <person name="Li Y."/>
        </authorList>
    </citation>
    <scope>NUCLEOTIDE SEQUENCE [LARGE SCALE GENOMIC DNA]</scope>
    <source>
        <strain evidence="1 2">2D-5</strain>
    </source>
</reference>
<keyword evidence="2" id="KW-1185">Reference proteome</keyword>
<evidence type="ECO:0000313" key="1">
    <source>
        <dbReference type="EMBL" id="RWR08534.1"/>
    </source>
</evidence>
<name>A0A443IQV7_9RHOB</name>
<organism evidence="1 2">
    <name type="scientific">Paenirhodobacter populi</name>
    <dbReference type="NCBI Taxonomy" id="2306993"/>
    <lineage>
        <taxon>Bacteria</taxon>
        <taxon>Pseudomonadati</taxon>
        <taxon>Pseudomonadota</taxon>
        <taxon>Alphaproteobacteria</taxon>
        <taxon>Rhodobacterales</taxon>
        <taxon>Rhodobacter group</taxon>
        <taxon>Paenirhodobacter</taxon>
    </lineage>
</organism>
<dbReference type="AlphaFoldDB" id="A0A443IQV7"/>
<dbReference type="EMBL" id="SAUW01000017">
    <property type="protein sequence ID" value="RWR08534.1"/>
    <property type="molecule type" value="Genomic_DNA"/>
</dbReference>
<dbReference type="RefSeq" id="WP_128270393.1">
    <property type="nucleotide sequence ID" value="NZ_SAUW01000017.1"/>
</dbReference>